<evidence type="ECO:0000313" key="2">
    <source>
        <dbReference type="EMBL" id="ONG46207.1"/>
    </source>
</evidence>
<comment type="caution">
    <text evidence="2">The sequence shown here is derived from an EMBL/GenBank/DDBJ whole genome shotgun (WGS) entry which is preliminary data.</text>
</comment>
<evidence type="ECO:0008006" key="4">
    <source>
        <dbReference type="Google" id="ProtNLM"/>
    </source>
</evidence>
<organism evidence="2 3">
    <name type="scientific">Teichococcus deserti</name>
    <dbReference type="NCBI Taxonomy" id="1817963"/>
    <lineage>
        <taxon>Bacteria</taxon>
        <taxon>Pseudomonadati</taxon>
        <taxon>Pseudomonadota</taxon>
        <taxon>Alphaproteobacteria</taxon>
        <taxon>Acetobacterales</taxon>
        <taxon>Roseomonadaceae</taxon>
        <taxon>Roseomonas</taxon>
    </lineage>
</organism>
<evidence type="ECO:0000313" key="3">
    <source>
        <dbReference type="Proteomes" id="UP000188879"/>
    </source>
</evidence>
<accession>A0A1V2GX48</accession>
<dbReference type="AlphaFoldDB" id="A0A1V2GX48"/>
<gene>
    <name evidence="2" type="ORF">BKE38_25535</name>
</gene>
<keyword evidence="3" id="KW-1185">Reference proteome</keyword>
<feature type="chain" id="PRO_5012550332" description="Translation initiation factor 2" evidence="1">
    <location>
        <begin position="24"/>
        <end position="164"/>
    </location>
</feature>
<dbReference type="EMBL" id="MLCO01000324">
    <property type="protein sequence ID" value="ONG46207.1"/>
    <property type="molecule type" value="Genomic_DNA"/>
</dbReference>
<keyword evidence="1" id="KW-0732">Signal</keyword>
<protein>
    <recommendedName>
        <fullName evidence="4">Translation initiation factor 2</fullName>
    </recommendedName>
</protein>
<name>A0A1V2GX48_9PROT</name>
<reference evidence="2 3" key="1">
    <citation type="submission" date="2016-10" db="EMBL/GenBank/DDBJ databases">
        <title>Draft Genome sequence of Roseomonas sp. strain M3.</title>
        <authorList>
            <person name="Subhash Y."/>
            <person name="Lee S."/>
        </authorList>
    </citation>
    <scope>NUCLEOTIDE SEQUENCE [LARGE SCALE GENOMIC DNA]</scope>
    <source>
        <strain evidence="2 3">M3</strain>
    </source>
</reference>
<dbReference type="Proteomes" id="UP000188879">
    <property type="component" value="Unassembled WGS sequence"/>
</dbReference>
<sequence length="164" mass="16541">MERLMRLLAALGLMITLAGCSSIVDGTTQNILVNTNPAGATCGLYRENLNIGTIAATPGTILVQKSKHDITILCVMNGYQQASHFNKSGVAGATVGNILLGGGIGWAIDSMSGADNKYDTPVNVTMVPVQPGSVAAPAVLPPTLSGAQPPVATVTAAAPTSATP</sequence>
<dbReference type="PROSITE" id="PS51257">
    <property type="entry name" value="PROKAR_LIPOPROTEIN"/>
    <property type="match status" value="1"/>
</dbReference>
<evidence type="ECO:0000256" key="1">
    <source>
        <dbReference type="SAM" id="SignalP"/>
    </source>
</evidence>
<feature type="signal peptide" evidence="1">
    <location>
        <begin position="1"/>
        <end position="23"/>
    </location>
</feature>
<proteinExistence type="predicted"/>